<dbReference type="PANTHER" id="PTHR45444:SF3">
    <property type="entry name" value="XANTHINE DEHYDROGENASE"/>
    <property type="match status" value="1"/>
</dbReference>
<dbReference type="Gene3D" id="1.10.150.120">
    <property type="entry name" value="[2Fe-2S]-binding domain"/>
    <property type="match status" value="1"/>
</dbReference>
<dbReference type="InterPro" id="IPR002888">
    <property type="entry name" value="2Fe-2S-bd"/>
</dbReference>
<evidence type="ECO:0000259" key="3">
    <source>
        <dbReference type="Pfam" id="PF01799"/>
    </source>
</evidence>
<name>A0A2G9SEC3_AQUCT</name>
<dbReference type="SUPFAM" id="SSF56176">
    <property type="entry name" value="FAD-binding/transporter-associated domain-like"/>
    <property type="match status" value="1"/>
</dbReference>
<feature type="compositionally biased region" description="Low complexity" evidence="2">
    <location>
        <begin position="53"/>
        <end position="64"/>
    </location>
</feature>
<sequence length="245" mass="27088">MGKIGDQRKNYTSVFNSQSSTTMDRFLHRPASTASNGGDTTQDSREQSEPMTGNSNKSGSPNSPDLKGSYASALQSLVIEKNERIAKSHGSQCGFCTPGIVMSMYALLRNTPQPSMEEIEDAFQGNLCRCTGYRPILQGFKTFAKDSCCGKKMTNGCCMDKKEENETKISSALFDPSEFRPLDPTQELIFPPELLLLKNSPRRQLCFKGEDVMWLQPSSLDELLNLKARYPEAKLVVGNTEVGES</sequence>
<dbReference type="GO" id="GO:0016491">
    <property type="term" value="F:oxidoreductase activity"/>
    <property type="evidence" value="ECO:0007669"/>
    <property type="project" value="InterPro"/>
</dbReference>
<reference evidence="5" key="1">
    <citation type="journal article" date="2017" name="Nat. Commun.">
        <title>The North American bullfrog draft genome provides insight into hormonal regulation of long noncoding RNA.</title>
        <authorList>
            <person name="Hammond S.A."/>
            <person name="Warren R.L."/>
            <person name="Vandervalk B.P."/>
            <person name="Kucuk E."/>
            <person name="Khan H."/>
            <person name="Gibb E.A."/>
            <person name="Pandoh P."/>
            <person name="Kirk H."/>
            <person name="Zhao Y."/>
            <person name="Jones M."/>
            <person name="Mungall A.J."/>
            <person name="Coope R."/>
            <person name="Pleasance S."/>
            <person name="Moore R.A."/>
            <person name="Holt R.A."/>
            <person name="Round J.M."/>
            <person name="Ohora S."/>
            <person name="Walle B.V."/>
            <person name="Veldhoen N."/>
            <person name="Helbing C.C."/>
            <person name="Birol I."/>
        </authorList>
    </citation>
    <scope>NUCLEOTIDE SEQUENCE [LARGE SCALE GENOMIC DNA]</scope>
</reference>
<protein>
    <recommendedName>
        <fullName evidence="3">[2Fe-2S]-binding domain-containing protein</fullName>
    </recommendedName>
</protein>
<dbReference type="Proteomes" id="UP000228934">
    <property type="component" value="Unassembled WGS sequence"/>
</dbReference>
<feature type="compositionally biased region" description="Polar residues" evidence="2">
    <location>
        <begin position="10"/>
        <end position="23"/>
    </location>
</feature>
<accession>A0A2G9SEC3</accession>
<proteinExistence type="predicted"/>
<feature type="compositionally biased region" description="Polar residues" evidence="2">
    <location>
        <begin position="32"/>
        <end position="41"/>
    </location>
</feature>
<dbReference type="AlphaFoldDB" id="A0A2G9SEC3"/>
<dbReference type="InterPro" id="IPR036884">
    <property type="entry name" value="2Fe-2S-bd_dom_sf"/>
</dbReference>
<comment type="cofactor">
    <cofactor evidence="1">
        <name>FAD</name>
        <dbReference type="ChEBI" id="CHEBI:57692"/>
    </cofactor>
</comment>
<dbReference type="PANTHER" id="PTHR45444">
    <property type="entry name" value="XANTHINE DEHYDROGENASE"/>
    <property type="match status" value="1"/>
</dbReference>
<dbReference type="InterPro" id="IPR036318">
    <property type="entry name" value="FAD-bd_PCMH-like_sf"/>
</dbReference>
<organism evidence="4 5">
    <name type="scientific">Aquarana catesbeiana</name>
    <name type="common">American bullfrog</name>
    <name type="synonym">Rana catesbeiana</name>
    <dbReference type="NCBI Taxonomy" id="8400"/>
    <lineage>
        <taxon>Eukaryota</taxon>
        <taxon>Metazoa</taxon>
        <taxon>Chordata</taxon>
        <taxon>Craniata</taxon>
        <taxon>Vertebrata</taxon>
        <taxon>Euteleostomi</taxon>
        <taxon>Amphibia</taxon>
        <taxon>Batrachia</taxon>
        <taxon>Anura</taxon>
        <taxon>Neobatrachia</taxon>
        <taxon>Ranoidea</taxon>
        <taxon>Ranidae</taxon>
        <taxon>Aquarana</taxon>
    </lineage>
</organism>
<dbReference type="OrthoDB" id="8300278at2759"/>
<evidence type="ECO:0000256" key="2">
    <source>
        <dbReference type="SAM" id="MobiDB-lite"/>
    </source>
</evidence>
<dbReference type="SUPFAM" id="SSF47741">
    <property type="entry name" value="CO dehydrogenase ISP C-domain like"/>
    <property type="match status" value="1"/>
</dbReference>
<dbReference type="Gene3D" id="3.30.43.10">
    <property type="entry name" value="Uridine Diphospho-n-acetylenolpyruvylglucosamine Reductase, domain 2"/>
    <property type="match status" value="1"/>
</dbReference>
<dbReference type="FunFam" id="1.10.150.120:FF:000001">
    <property type="entry name" value="Aldehyde oxidase 1"/>
    <property type="match status" value="1"/>
</dbReference>
<feature type="region of interest" description="Disordered" evidence="2">
    <location>
        <begin position="1"/>
        <end position="67"/>
    </location>
</feature>
<dbReference type="GO" id="GO:0005506">
    <property type="term" value="F:iron ion binding"/>
    <property type="evidence" value="ECO:0007669"/>
    <property type="project" value="InterPro"/>
</dbReference>
<dbReference type="InterPro" id="IPR016208">
    <property type="entry name" value="Ald_Oxase/xanthine_DH-like"/>
</dbReference>
<evidence type="ECO:0000256" key="1">
    <source>
        <dbReference type="ARBA" id="ARBA00001974"/>
    </source>
</evidence>
<evidence type="ECO:0000313" key="4">
    <source>
        <dbReference type="EMBL" id="PIO38487.1"/>
    </source>
</evidence>
<dbReference type="Pfam" id="PF01799">
    <property type="entry name" value="Fer2_2"/>
    <property type="match status" value="1"/>
</dbReference>
<keyword evidence="5" id="KW-1185">Reference proteome</keyword>
<dbReference type="GO" id="GO:0050660">
    <property type="term" value="F:flavin adenine dinucleotide binding"/>
    <property type="evidence" value="ECO:0007669"/>
    <property type="project" value="InterPro"/>
</dbReference>
<dbReference type="EMBL" id="KV924467">
    <property type="protein sequence ID" value="PIO38487.1"/>
    <property type="molecule type" value="Genomic_DNA"/>
</dbReference>
<dbReference type="InterPro" id="IPR016167">
    <property type="entry name" value="FAD-bd_PCMH_sub1"/>
</dbReference>
<evidence type="ECO:0000313" key="5">
    <source>
        <dbReference type="Proteomes" id="UP000228934"/>
    </source>
</evidence>
<gene>
    <name evidence="4" type="ORF">AB205_0077270</name>
</gene>
<feature type="domain" description="[2Fe-2S]-binding" evidence="3">
    <location>
        <begin position="83"/>
        <end position="140"/>
    </location>
</feature>
<dbReference type="FunFam" id="3.30.43.10:FF:000001">
    <property type="entry name" value="Xanthine dehydrogenase/oxidase"/>
    <property type="match status" value="1"/>
</dbReference>